<comment type="caution">
    <text evidence="2">The sequence shown here is derived from an EMBL/GenBank/DDBJ whole genome shotgun (WGS) entry which is preliminary data.</text>
</comment>
<reference evidence="2 3" key="1">
    <citation type="submission" date="2020-08" db="EMBL/GenBank/DDBJ databases">
        <title>Genomic Encyclopedia of Type Strains, Phase III (KMG-III): the genomes of soil and plant-associated and newly described type strains.</title>
        <authorList>
            <person name="Whitman W."/>
        </authorList>
    </citation>
    <scope>NUCLEOTIDE SEQUENCE [LARGE SCALE GENOMIC DNA]</scope>
    <source>
        <strain evidence="2 3">CECT 8960</strain>
    </source>
</reference>
<name>A0A7W7Q613_9PSEU</name>
<feature type="compositionally biased region" description="Low complexity" evidence="1">
    <location>
        <begin position="42"/>
        <end position="74"/>
    </location>
</feature>
<evidence type="ECO:0000313" key="3">
    <source>
        <dbReference type="Proteomes" id="UP000520767"/>
    </source>
</evidence>
<sequence length="101" mass="9681">MGLPYGTLGGSGLPVTAKPLAAKRAPVAAADVAPVSGNPTTAAAAKAGGVPPMMPPMAGQGAGAAARPPRGTVPSGRSRTTRRQADGTGAVPADLRGRSAE</sequence>
<keyword evidence="3" id="KW-1185">Reference proteome</keyword>
<dbReference type="AlphaFoldDB" id="A0A7W7Q613"/>
<evidence type="ECO:0000313" key="2">
    <source>
        <dbReference type="EMBL" id="MBB4907463.1"/>
    </source>
</evidence>
<protein>
    <submittedName>
        <fullName evidence="2">Uncharacterized protein</fullName>
    </submittedName>
</protein>
<gene>
    <name evidence="2" type="ORF">FHR82_003705</name>
</gene>
<evidence type="ECO:0000256" key="1">
    <source>
        <dbReference type="SAM" id="MobiDB-lite"/>
    </source>
</evidence>
<organism evidence="2 3">
    <name type="scientific">Actinophytocola algeriensis</name>
    <dbReference type="NCBI Taxonomy" id="1768010"/>
    <lineage>
        <taxon>Bacteria</taxon>
        <taxon>Bacillati</taxon>
        <taxon>Actinomycetota</taxon>
        <taxon>Actinomycetes</taxon>
        <taxon>Pseudonocardiales</taxon>
        <taxon>Pseudonocardiaceae</taxon>
    </lineage>
</organism>
<feature type="region of interest" description="Disordered" evidence="1">
    <location>
        <begin position="42"/>
        <end position="101"/>
    </location>
</feature>
<proteinExistence type="predicted"/>
<accession>A0A7W7Q613</accession>
<dbReference type="RefSeq" id="WP_184811657.1">
    <property type="nucleotide sequence ID" value="NZ_JACHJQ010000004.1"/>
</dbReference>
<dbReference type="EMBL" id="JACHJQ010000004">
    <property type="protein sequence ID" value="MBB4907463.1"/>
    <property type="molecule type" value="Genomic_DNA"/>
</dbReference>
<dbReference type="Proteomes" id="UP000520767">
    <property type="component" value="Unassembled WGS sequence"/>
</dbReference>